<feature type="chain" id="PRO_5040982612" evidence="1">
    <location>
        <begin position="22"/>
        <end position="163"/>
    </location>
</feature>
<dbReference type="AlphaFoldDB" id="A0A9X3CZ70"/>
<dbReference type="EMBL" id="JAPJDA010000026">
    <property type="protein sequence ID" value="MCX2839369.1"/>
    <property type="molecule type" value="Genomic_DNA"/>
</dbReference>
<feature type="signal peptide" evidence="1">
    <location>
        <begin position="1"/>
        <end position="21"/>
    </location>
</feature>
<dbReference type="InterPro" id="IPR032577">
    <property type="entry name" value="DUF4920"/>
</dbReference>
<comment type="caution">
    <text evidence="2">The sequence shown here is derived from an EMBL/GenBank/DDBJ whole genome shotgun (WGS) entry which is preliminary data.</text>
</comment>
<dbReference type="Proteomes" id="UP001148482">
    <property type="component" value="Unassembled WGS sequence"/>
</dbReference>
<dbReference type="RefSeq" id="WP_266070732.1">
    <property type="nucleotide sequence ID" value="NZ_JAPJDA010000026.1"/>
</dbReference>
<reference evidence="2" key="1">
    <citation type="submission" date="2022-11" db="EMBL/GenBank/DDBJ databases">
        <title>Salinimicrobium profundisediminis sp. nov., isolated from deep-sea sediment of the Mariana Trench.</title>
        <authorList>
            <person name="Fu H."/>
        </authorList>
    </citation>
    <scope>NUCLEOTIDE SEQUENCE</scope>
    <source>
        <strain evidence="2">MT39</strain>
    </source>
</reference>
<name>A0A9X3CZ70_9FLAO</name>
<proteinExistence type="predicted"/>
<dbReference type="PROSITE" id="PS51257">
    <property type="entry name" value="PROKAR_LIPOPROTEIN"/>
    <property type="match status" value="1"/>
</dbReference>
<evidence type="ECO:0000313" key="2">
    <source>
        <dbReference type="EMBL" id="MCX2839369.1"/>
    </source>
</evidence>
<accession>A0A9X3CZ70</accession>
<protein>
    <submittedName>
        <fullName evidence="2">DUF4920 domain-containing protein</fullName>
    </submittedName>
</protein>
<gene>
    <name evidence="2" type="ORF">OQ279_14535</name>
</gene>
<dbReference type="Pfam" id="PF16267">
    <property type="entry name" value="DUF4920"/>
    <property type="match status" value="1"/>
</dbReference>
<keyword evidence="1" id="KW-0732">Signal</keyword>
<organism evidence="2 3">
    <name type="scientific">Salinimicrobium profundisediminis</name>
    <dbReference type="NCBI Taxonomy" id="2994553"/>
    <lineage>
        <taxon>Bacteria</taxon>
        <taxon>Pseudomonadati</taxon>
        <taxon>Bacteroidota</taxon>
        <taxon>Flavobacteriia</taxon>
        <taxon>Flavobacteriales</taxon>
        <taxon>Flavobacteriaceae</taxon>
        <taxon>Salinimicrobium</taxon>
    </lineage>
</organism>
<sequence>MKKINLLLLLSSLMMTISCFAQDKKLGEAGGYVSVGEEFELVSALSAQRMQEHYNTLKPGDTVNVAFRGNVASVCKSKGCWMKVALEDDREVMVKFKDYAFFVPKDIEDKEVIVQGKAFVTEISVEDRQHYAEDAGKTPAEVKAITTPELTLSFVADGVKIKN</sequence>
<evidence type="ECO:0000256" key="1">
    <source>
        <dbReference type="SAM" id="SignalP"/>
    </source>
</evidence>
<keyword evidence="3" id="KW-1185">Reference proteome</keyword>
<evidence type="ECO:0000313" key="3">
    <source>
        <dbReference type="Proteomes" id="UP001148482"/>
    </source>
</evidence>